<proteinExistence type="predicted"/>
<keyword evidence="1" id="KW-0732">Signal</keyword>
<accession>A0A074L7Q4</accession>
<protein>
    <recommendedName>
        <fullName evidence="4">Lipoprotein</fullName>
    </recommendedName>
</protein>
<dbReference type="OrthoDB" id="9847580at2"/>
<name>A0A074L7Q4_9BACT</name>
<dbReference type="EMBL" id="JMIH01000004">
    <property type="protein sequence ID" value="KEO75888.1"/>
    <property type="molecule type" value="Genomic_DNA"/>
</dbReference>
<evidence type="ECO:0000313" key="3">
    <source>
        <dbReference type="Proteomes" id="UP000027821"/>
    </source>
</evidence>
<dbReference type="Proteomes" id="UP000027821">
    <property type="component" value="Unassembled WGS sequence"/>
</dbReference>
<evidence type="ECO:0008006" key="4">
    <source>
        <dbReference type="Google" id="ProtNLM"/>
    </source>
</evidence>
<gene>
    <name evidence="2" type="ORF">EL17_22990</name>
</gene>
<feature type="chain" id="PRO_5001697420" description="Lipoprotein" evidence="1">
    <location>
        <begin position="26"/>
        <end position="187"/>
    </location>
</feature>
<keyword evidence="3" id="KW-1185">Reference proteome</keyword>
<comment type="caution">
    <text evidence="2">The sequence shown here is derived from an EMBL/GenBank/DDBJ whole genome shotgun (WGS) entry which is preliminary data.</text>
</comment>
<dbReference type="PROSITE" id="PS51257">
    <property type="entry name" value="PROKAR_LIPOPROTEIN"/>
    <property type="match status" value="1"/>
</dbReference>
<reference evidence="2 3" key="1">
    <citation type="submission" date="2014-04" db="EMBL/GenBank/DDBJ databases">
        <title>Characterization and application of a salt tolerant electro-active bacterium.</title>
        <authorList>
            <person name="Yang L."/>
            <person name="Wei S."/>
            <person name="Tay Q.X.M."/>
        </authorList>
    </citation>
    <scope>NUCLEOTIDE SEQUENCE [LARGE SCALE GENOMIC DNA]</scope>
    <source>
        <strain evidence="2 3">LY1</strain>
    </source>
</reference>
<evidence type="ECO:0000256" key="1">
    <source>
        <dbReference type="SAM" id="SignalP"/>
    </source>
</evidence>
<evidence type="ECO:0000313" key="2">
    <source>
        <dbReference type="EMBL" id="KEO75888.1"/>
    </source>
</evidence>
<dbReference type="AlphaFoldDB" id="A0A074L7Q4"/>
<sequence length="187" mass="21562">MKKASKITKYAGLAFLSIFSLGACTADHAYKTTITPEDHIEPTVKSYESDFFREVEKNSIISVQLNPDKDFDQFKFMNELESIQGWNEEYKDYAPLMLIGDSQNRIMRNPWISLNDSISYRITHYVIADQLHLKANYIIRNEDDRKSEKFRSGNIVSRETAAEAGLMPVWEKMISLASQYGDDITIE</sequence>
<feature type="signal peptide" evidence="1">
    <location>
        <begin position="1"/>
        <end position="25"/>
    </location>
</feature>
<dbReference type="STRING" id="1048983.EL17_22990"/>
<organism evidence="2 3">
    <name type="scientific">Anditalea andensis</name>
    <dbReference type="NCBI Taxonomy" id="1048983"/>
    <lineage>
        <taxon>Bacteria</taxon>
        <taxon>Pseudomonadati</taxon>
        <taxon>Bacteroidota</taxon>
        <taxon>Cytophagia</taxon>
        <taxon>Cytophagales</taxon>
        <taxon>Cytophagaceae</taxon>
        <taxon>Anditalea</taxon>
    </lineage>
</organism>
<dbReference type="RefSeq" id="WP_035068921.1">
    <property type="nucleotide sequence ID" value="NZ_JMIH01000004.1"/>
</dbReference>